<dbReference type="AlphaFoldDB" id="A0A8D8LRD6"/>
<evidence type="ECO:0000256" key="1">
    <source>
        <dbReference type="SAM" id="SignalP"/>
    </source>
</evidence>
<sequence>MSRKKLLLLSFVVNYTVSTEEETYSYTLRNIKPASSYHISIRPFTKRFGSVTSQIIDTPPLPIPLRMKPEFKLVNVNIQFNEENQNTSDSGKSELICETLVIVQALNRDANVNTEKLMDE</sequence>
<dbReference type="EMBL" id="HBUF01032512">
    <property type="protein sequence ID" value="CAG6615299.1"/>
    <property type="molecule type" value="Transcribed_RNA"/>
</dbReference>
<keyword evidence="1" id="KW-0732">Signal</keyword>
<reference evidence="2" key="1">
    <citation type="submission" date="2021-05" db="EMBL/GenBank/DDBJ databases">
        <authorList>
            <person name="Alioto T."/>
            <person name="Alioto T."/>
            <person name="Gomez Garrido J."/>
        </authorList>
    </citation>
    <scope>NUCLEOTIDE SEQUENCE</scope>
</reference>
<accession>A0A8D8LRD6</accession>
<protein>
    <submittedName>
        <fullName evidence="2">Uncharacterized protein</fullName>
    </submittedName>
</protein>
<proteinExistence type="predicted"/>
<name>A0A8D8LRD6_9HEMI</name>
<evidence type="ECO:0000313" key="2">
    <source>
        <dbReference type="EMBL" id="CAG6615299.1"/>
    </source>
</evidence>
<feature type="chain" id="PRO_5034190520" evidence="1">
    <location>
        <begin position="19"/>
        <end position="120"/>
    </location>
</feature>
<organism evidence="2">
    <name type="scientific">Cacopsylla melanoneura</name>
    <dbReference type="NCBI Taxonomy" id="428564"/>
    <lineage>
        <taxon>Eukaryota</taxon>
        <taxon>Metazoa</taxon>
        <taxon>Ecdysozoa</taxon>
        <taxon>Arthropoda</taxon>
        <taxon>Hexapoda</taxon>
        <taxon>Insecta</taxon>
        <taxon>Pterygota</taxon>
        <taxon>Neoptera</taxon>
        <taxon>Paraneoptera</taxon>
        <taxon>Hemiptera</taxon>
        <taxon>Sternorrhyncha</taxon>
        <taxon>Psylloidea</taxon>
        <taxon>Psyllidae</taxon>
        <taxon>Psyllinae</taxon>
        <taxon>Cacopsylla</taxon>
    </lineage>
</organism>
<feature type="signal peptide" evidence="1">
    <location>
        <begin position="1"/>
        <end position="18"/>
    </location>
</feature>